<dbReference type="Gene3D" id="3.40.50.300">
    <property type="entry name" value="P-loop containing nucleotide triphosphate hydrolases"/>
    <property type="match status" value="1"/>
</dbReference>
<dbReference type="SMART" id="SM00382">
    <property type="entry name" value="AAA"/>
    <property type="match status" value="1"/>
</dbReference>
<dbReference type="GO" id="GO:0016887">
    <property type="term" value="F:ATP hydrolysis activity"/>
    <property type="evidence" value="ECO:0007669"/>
    <property type="project" value="InterPro"/>
</dbReference>
<dbReference type="GO" id="GO:0022857">
    <property type="term" value="F:transmembrane transporter activity"/>
    <property type="evidence" value="ECO:0007669"/>
    <property type="project" value="InterPro"/>
</dbReference>
<evidence type="ECO:0000256" key="2">
    <source>
        <dbReference type="ARBA" id="ARBA00022475"/>
    </source>
</evidence>
<dbReference type="InterPro" id="IPR003593">
    <property type="entry name" value="AAA+_ATPase"/>
</dbReference>
<dbReference type="PANTHER" id="PTHR42781:SF4">
    <property type="entry name" value="SPERMIDINE_PUTRESCINE IMPORT ATP-BINDING PROTEIN POTA"/>
    <property type="match status" value="1"/>
</dbReference>
<dbReference type="Pfam" id="PF00005">
    <property type="entry name" value="ABC_tran"/>
    <property type="match status" value="1"/>
</dbReference>
<dbReference type="PANTHER" id="PTHR42781">
    <property type="entry name" value="SPERMIDINE/PUTRESCINE IMPORT ATP-BINDING PROTEIN POTA"/>
    <property type="match status" value="1"/>
</dbReference>
<gene>
    <name evidence="6" type="ORF">FXN63_17410</name>
</gene>
<dbReference type="Pfam" id="PF08402">
    <property type="entry name" value="TOBE_2"/>
    <property type="match status" value="1"/>
</dbReference>
<protein>
    <submittedName>
        <fullName evidence="6">ABC transporter ATP-binding protein</fullName>
    </submittedName>
</protein>
<dbReference type="GO" id="GO:0015697">
    <property type="term" value="P:quaternary ammonium group transport"/>
    <property type="evidence" value="ECO:0007669"/>
    <property type="project" value="UniProtKB-ARBA"/>
</dbReference>
<sequence length="335" mass="36018">MSLEIRNLLKTFGGVPALERIDLAVGASDFVCLLGPSGCGKTTLLRIVAGLLAADSGSIVLNGRDLSAVPARERGFGIVFQSYSLFPQMTVAQNVGYGLHIRNTASATAARRVAELLDVVRLSEFANRYPGQLSGGQQQRVAIARALAVDPAVLLLDEPLSALDAKVRAELRTELRAVQRSLGIPTLMVTHDQEEAMMLADRVVCMNRGRIEQVGTPQQLYDTPHTRFVANFMGHSNLLPATWLRGAAPQLLQAAGRSIADGEEACVRPERIGLQVQSGADATVTDISFLGNVKRVGVAWRNRQLLAEVPARMPVTVGDQVNVNIDPHDCAWVAA</sequence>
<dbReference type="InterPro" id="IPR027417">
    <property type="entry name" value="P-loop_NTPase"/>
</dbReference>
<keyword evidence="3" id="KW-0547">Nucleotide-binding</keyword>
<keyword evidence="2" id="KW-1003">Cell membrane</keyword>
<feature type="domain" description="ABC transporter" evidence="5">
    <location>
        <begin position="3"/>
        <end position="233"/>
    </location>
</feature>
<accession>A0A5C0B3Q3</accession>
<dbReference type="InterPro" id="IPR008995">
    <property type="entry name" value="Mo/tungstate-bd_C_term_dom"/>
</dbReference>
<dbReference type="Proteomes" id="UP000325161">
    <property type="component" value="Chromosome"/>
</dbReference>
<dbReference type="InterPro" id="IPR050093">
    <property type="entry name" value="ABC_SmlMolc_Importer"/>
</dbReference>
<dbReference type="KEGG" id="pacr:FXN63_17410"/>
<evidence type="ECO:0000313" key="6">
    <source>
        <dbReference type="EMBL" id="QEI07421.1"/>
    </source>
</evidence>
<dbReference type="InterPro" id="IPR013611">
    <property type="entry name" value="Transp-assoc_OB_typ2"/>
</dbReference>
<organism evidence="6 7">
    <name type="scientific">Pigmentiphaga aceris</name>
    <dbReference type="NCBI Taxonomy" id="1940612"/>
    <lineage>
        <taxon>Bacteria</taxon>
        <taxon>Pseudomonadati</taxon>
        <taxon>Pseudomonadota</taxon>
        <taxon>Betaproteobacteria</taxon>
        <taxon>Burkholderiales</taxon>
        <taxon>Alcaligenaceae</taxon>
        <taxon>Pigmentiphaga</taxon>
    </lineage>
</organism>
<dbReference type="RefSeq" id="WP_148816468.1">
    <property type="nucleotide sequence ID" value="NZ_CP043046.1"/>
</dbReference>
<dbReference type="AlphaFoldDB" id="A0A5C0B3Q3"/>
<proteinExistence type="predicted"/>
<dbReference type="FunFam" id="3.40.50.300:FF:000425">
    <property type="entry name" value="Probable ABC transporter, ATP-binding subunit"/>
    <property type="match status" value="1"/>
</dbReference>
<evidence type="ECO:0000256" key="1">
    <source>
        <dbReference type="ARBA" id="ARBA00022448"/>
    </source>
</evidence>
<dbReference type="SUPFAM" id="SSF52540">
    <property type="entry name" value="P-loop containing nucleoside triphosphate hydrolases"/>
    <property type="match status" value="1"/>
</dbReference>
<dbReference type="PROSITE" id="PS00211">
    <property type="entry name" value="ABC_TRANSPORTER_1"/>
    <property type="match status" value="1"/>
</dbReference>
<dbReference type="PROSITE" id="PS50893">
    <property type="entry name" value="ABC_TRANSPORTER_2"/>
    <property type="match status" value="1"/>
</dbReference>
<dbReference type="OrthoDB" id="5298774at2"/>
<keyword evidence="2" id="KW-0472">Membrane</keyword>
<dbReference type="EMBL" id="CP043046">
    <property type="protein sequence ID" value="QEI07421.1"/>
    <property type="molecule type" value="Genomic_DNA"/>
</dbReference>
<keyword evidence="4 6" id="KW-0067">ATP-binding</keyword>
<dbReference type="GO" id="GO:0043190">
    <property type="term" value="C:ATP-binding cassette (ABC) transporter complex"/>
    <property type="evidence" value="ECO:0007669"/>
    <property type="project" value="InterPro"/>
</dbReference>
<dbReference type="InterPro" id="IPR017871">
    <property type="entry name" value="ABC_transporter-like_CS"/>
</dbReference>
<name>A0A5C0B3Q3_9BURK</name>
<evidence type="ECO:0000256" key="4">
    <source>
        <dbReference type="ARBA" id="ARBA00022840"/>
    </source>
</evidence>
<dbReference type="GO" id="GO:0005524">
    <property type="term" value="F:ATP binding"/>
    <property type="evidence" value="ECO:0007669"/>
    <property type="project" value="UniProtKB-KW"/>
</dbReference>
<evidence type="ECO:0000256" key="3">
    <source>
        <dbReference type="ARBA" id="ARBA00022741"/>
    </source>
</evidence>
<reference evidence="6 7" key="1">
    <citation type="submission" date="2019-08" db="EMBL/GenBank/DDBJ databases">
        <title>Amphibian skin-associated Pigmentiphaga: genome sequence and occurrence across geography and hosts.</title>
        <authorList>
            <person name="Bletz M.C."/>
            <person name="Bunk B."/>
            <person name="Sproeer C."/>
            <person name="Biwer P."/>
            <person name="Reiter S."/>
            <person name="Rabemananjara F.C.E."/>
            <person name="Schulz S."/>
            <person name="Overmann J."/>
            <person name="Vences M."/>
        </authorList>
    </citation>
    <scope>NUCLEOTIDE SEQUENCE [LARGE SCALE GENOMIC DNA]</scope>
    <source>
        <strain evidence="6 7">Mada1488</strain>
    </source>
</reference>
<evidence type="ECO:0000313" key="7">
    <source>
        <dbReference type="Proteomes" id="UP000325161"/>
    </source>
</evidence>
<keyword evidence="1" id="KW-0813">Transport</keyword>
<evidence type="ECO:0000259" key="5">
    <source>
        <dbReference type="PROSITE" id="PS50893"/>
    </source>
</evidence>
<keyword evidence="7" id="KW-1185">Reference proteome</keyword>
<dbReference type="SUPFAM" id="SSF50331">
    <property type="entry name" value="MOP-like"/>
    <property type="match status" value="1"/>
</dbReference>
<dbReference type="InterPro" id="IPR003439">
    <property type="entry name" value="ABC_transporter-like_ATP-bd"/>
</dbReference>